<accession>A0A915E263</accession>
<protein>
    <recommendedName>
        <fullName evidence="3">Trehalase</fullName>
        <ecNumber evidence="2">3.2.1.28</ecNumber>
    </recommendedName>
    <alternativeName>
        <fullName evidence="4">Alpha,alpha-trehalase</fullName>
    </alternativeName>
</protein>
<evidence type="ECO:0000256" key="2">
    <source>
        <dbReference type="ARBA" id="ARBA00012757"/>
    </source>
</evidence>
<dbReference type="Gene3D" id="1.50.10.10">
    <property type="match status" value="1"/>
</dbReference>
<dbReference type="EC" id="3.2.1.28" evidence="2"/>
<keyword evidence="6" id="KW-1185">Reference proteome</keyword>
<dbReference type="GO" id="GO:0005993">
    <property type="term" value="P:trehalose catabolic process"/>
    <property type="evidence" value="ECO:0007669"/>
    <property type="project" value="TreeGrafter"/>
</dbReference>
<dbReference type="PANTHER" id="PTHR23403:SF5">
    <property type="entry name" value="TREHALASE"/>
    <property type="match status" value="1"/>
</dbReference>
<name>A0A915E263_9BILA</name>
<dbReference type="InterPro" id="IPR001661">
    <property type="entry name" value="Glyco_hydro_37"/>
</dbReference>
<organism evidence="6 7">
    <name type="scientific">Ditylenchus dipsaci</name>
    <dbReference type="NCBI Taxonomy" id="166011"/>
    <lineage>
        <taxon>Eukaryota</taxon>
        <taxon>Metazoa</taxon>
        <taxon>Ecdysozoa</taxon>
        <taxon>Nematoda</taxon>
        <taxon>Chromadorea</taxon>
        <taxon>Rhabditida</taxon>
        <taxon>Tylenchina</taxon>
        <taxon>Tylenchomorpha</taxon>
        <taxon>Sphaerularioidea</taxon>
        <taxon>Anguinidae</taxon>
        <taxon>Anguininae</taxon>
        <taxon>Ditylenchus</taxon>
    </lineage>
</organism>
<reference evidence="7" key="1">
    <citation type="submission" date="2022-11" db="UniProtKB">
        <authorList>
            <consortium name="WormBaseParasite"/>
        </authorList>
    </citation>
    <scope>IDENTIFICATION</scope>
</reference>
<dbReference type="InterPro" id="IPR012341">
    <property type="entry name" value="6hp_glycosidase-like_sf"/>
</dbReference>
<dbReference type="Pfam" id="PF01204">
    <property type="entry name" value="Trehalase"/>
    <property type="match status" value="1"/>
</dbReference>
<evidence type="ECO:0000256" key="3">
    <source>
        <dbReference type="ARBA" id="ARBA00019905"/>
    </source>
</evidence>
<dbReference type="AlphaFoldDB" id="A0A915E263"/>
<dbReference type="WBParaSite" id="jg25906">
    <property type="protein sequence ID" value="jg25906"/>
    <property type="gene ID" value="jg25906"/>
</dbReference>
<evidence type="ECO:0000256" key="4">
    <source>
        <dbReference type="ARBA" id="ARBA00030473"/>
    </source>
</evidence>
<comment type="similarity">
    <text evidence="1">Belongs to the glycosyl hydrolase 37 family.</text>
</comment>
<evidence type="ECO:0000313" key="7">
    <source>
        <dbReference type="WBParaSite" id="jg25906"/>
    </source>
</evidence>
<evidence type="ECO:0000256" key="1">
    <source>
        <dbReference type="ARBA" id="ARBA00005615"/>
    </source>
</evidence>
<dbReference type="SUPFAM" id="SSF48208">
    <property type="entry name" value="Six-hairpin glycosidases"/>
    <property type="match status" value="1"/>
</dbReference>
<dbReference type="PANTHER" id="PTHR23403">
    <property type="entry name" value="TREHALASE"/>
    <property type="match status" value="1"/>
</dbReference>
<dbReference type="InterPro" id="IPR008928">
    <property type="entry name" value="6-hairpin_glycosidase_sf"/>
</dbReference>
<evidence type="ECO:0000313" key="6">
    <source>
        <dbReference type="Proteomes" id="UP000887574"/>
    </source>
</evidence>
<proteinExistence type="inferred from homology"/>
<dbReference type="Proteomes" id="UP000887574">
    <property type="component" value="Unplaced"/>
</dbReference>
<sequence length="125" mass="13993">MGFPQRMPPLNQMVIEGLRKSENPIMQQKAFWLAQKWVLSNYRVYKDTGGLMFEKYNVIGTKPLPGVGGEYNVQTGFGWTNGVILDLLVTYSDRMQFPGLAENPDGVAEDVINNPGPSTVLSQQR</sequence>
<feature type="compositionally biased region" description="Polar residues" evidence="5">
    <location>
        <begin position="115"/>
        <end position="125"/>
    </location>
</feature>
<dbReference type="GO" id="GO:0004555">
    <property type="term" value="F:alpha,alpha-trehalase activity"/>
    <property type="evidence" value="ECO:0007669"/>
    <property type="project" value="UniProtKB-EC"/>
</dbReference>
<feature type="region of interest" description="Disordered" evidence="5">
    <location>
        <begin position="106"/>
        <end position="125"/>
    </location>
</feature>
<evidence type="ECO:0000256" key="5">
    <source>
        <dbReference type="SAM" id="MobiDB-lite"/>
    </source>
</evidence>